<proteinExistence type="predicted"/>
<dbReference type="AlphaFoldDB" id="A0A1G4JED1"/>
<dbReference type="Gene3D" id="1.25.10.10">
    <property type="entry name" value="Leucine-rich Repeat Variant"/>
    <property type="match status" value="1"/>
</dbReference>
<protein>
    <submittedName>
        <fullName evidence="5">LAMI_0D10616g1_1</fullName>
    </submittedName>
</protein>
<gene>
    <name evidence="5" type="ORF">LAMI_0D10616G</name>
</gene>
<comment type="subcellular location">
    <subcellularLocation>
        <location evidence="1">Nucleus</location>
    </subcellularLocation>
</comment>
<dbReference type="SUPFAM" id="SSF48371">
    <property type="entry name" value="ARM repeat"/>
    <property type="match status" value="1"/>
</dbReference>
<dbReference type="PROSITE" id="PS50166">
    <property type="entry name" value="IMPORTIN_B_NT"/>
    <property type="match status" value="1"/>
</dbReference>
<dbReference type="Pfam" id="PF03810">
    <property type="entry name" value="IBN_N"/>
    <property type="match status" value="1"/>
</dbReference>
<evidence type="ECO:0000259" key="4">
    <source>
        <dbReference type="PROSITE" id="PS50166"/>
    </source>
</evidence>
<name>A0A1G4JED1_9SACH</name>
<accession>A0A1G4JED1</accession>
<dbReference type="SMART" id="SM00913">
    <property type="entry name" value="IBN_N"/>
    <property type="match status" value="1"/>
</dbReference>
<dbReference type="GO" id="GO:0005635">
    <property type="term" value="C:nuclear envelope"/>
    <property type="evidence" value="ECO:0007669"/>
    <property type="project" value="TreeGrafter"/>
</dbReference>
<dbReference type="Proteomes" id="UP000191024">
    <property type="component" value="Chromosome D"/>
</dbReference>
<dbReference type="EMBL" id="LT598463">
    <property type="protein sequence ID" value="SCU88580.1"/>
    <property type="molecule type" value="Genomic_DNA"/>
</dbReference>
<dbReference type="PANTHER" id="PTHR10997">
    <property type="entry name" value="IMPORTIN-7, 8, 11"/>
    <property type="match status" value="1"/>
</dbReference>
<dbReference type="PANTHER" id="PTHR10997:SF28">
    <property type="entry name" value="IMPORTIN BETA SMX1"/>
    <property type="match status" value="1"/>
</dbReference>
<sequence>MLDPQAVLSAFNRTMASDAATIKEAEGQLREMQKEPGFTAFLLQAATDNSIPLNVRVSAAIYMKNRIQRCWKSKGEDAILEEEHAVIKENLVKSLIENAENTQIKPYLTESVKGILGNNDKWDLSDIICELLSSGESKFVYPGLLLLFEVTLNQRWEMADSRQYIDAVITKVFPFVEPIASQLVNQTDYRSNELLYLILKSFKYSCLNSFPQYFTNVDKLNAWIQLHLFLCSKPLPAEVMALEICDRSLDKRVKCNKWAFGNLSRLLIKYSRTTKSVSEDFVKFMFSQVVPTILTEYFKTIESWGSGSLWLSDASLFYLIEFLEKCVTTESLWPMIKPHLETIINYVIFPCLSANEESIALFEEDPEEYARRYFDANKEGTTADVASTDFIFVIGHKRFSEVSIILPLMNNVFNEFAQRGDMQSAYREEGALRLLSSLSSFLAEDESPVKDQLEGIFDHYVYPLLTQHKYSFLTARALETVAIHQQAFTDMGVISRFFEAVYHNFLSSEHLSVQVEAADALKTLIVSNPVIHEHISSQVPSIMEKLLRLSKEFQIDILSEVMEAFVERFADELTPFARDLAANLADQFIILGQSIVENSSGSYSVSDQDSEIQASALLQTMTTMVMSMSKVSLIDNFVPVVKFIIINAQISFLSEAVDLMDSLALSAVTMYGAFTPGIWEVVHDVLDSFQTYALEYFESYQVFFETVVTHGFPKDNTFVPAFLEILSGALNSSVDFDVESAIDILLFYVLAMKENPLFTQALKCASGEDYEIDSTLIVKLFLGSLFVKPIQTLQTCEEEGVTLDLLQKWFDCKFTSVFTIKLQIMSLISVLSLPELPSCISGFVPQLSNKLVALAESLPEAIRKRDALSRGEVGEDKFDGDDGTEFFDELEDDFKQSSLDDVNCFQELHAFFTRLQGSDAVRYEQILSALQEDKVDSLKTILEFVSGN</sequence>
<evidence type="ECO:0000313" key="6">
    <source>
        <dbReference type="Proteomes" id="UP000191024"/>
    </source>
</evidence>
<evidence type="ECO:0000256" key="2">
    <source>
        <dbReference type="ARBA" id="ARBA00022448"/>
    </source>
</evidence>
<keyword evidence="6" id="KW-1185">Reference proteome</keyword>
<dbReference type="STRING" id="1230905.A0A1G4JED1"/>
<dbReference type="GO" id="GO:0006606">
    <property type="term" value="P:protein import into nucleus"/>
    <property type="evidence" value="ECO:0007669"/>
    <property type="project" value="TreeGrafter"/>
</dbReference>
<organism evidence="5 6">
    <name type="scientific">Lachancea mirantina</name>
    <dbReference type="NCBI Taxonomy" id="1230905"/>
    <lineage>
        <taxon>Eukaryota</taxon>
        <taxon>Fungi</taxon>
        <taxon>Dikarya</taxon>
        <taxon>Ascomycota</taxon>
        <taxon>Saccharomycotina</taxon>
        <taxon>Saccharomycetes</taxon>
        <taxon>Saccharomycetales</taxon>
        <taxon>Saccharomycetaceae</taxon>
        <taxon>Lachancea</taxon>
    </lineage>
</organism>
<reference evidence="5 6" key="1">
    <citation type="submission" date="2016-03" db="EMBL/GenBank/DDBJ databases">
        <authorList>
            <person name="Devillers H."/>
        </authorList>
    </citation>
    <scope>NUCLEOTIDE SEQUENCE [LARGE SCALE GENOMIC DNA]</scope>
    <source>
        <strain evidence="5">CBS 11717</strain>
    </source>
</reference>
<dbReference type="GO" id="GO:0031267">
    <property type="term" value="F:small GTPase binding"/>
    <property type="evidence" value="ECO:0007669"/>
    <property type="project" value="InterPro"/>
</dbReference>
<evidence type="ECO:0000256" key="3">
    <source>
        <dbReference type="ARBA" id="ARBA00023242"/>
    </source>
</evidence>
<keyword evidence="3" id="KW-0539">Nucleus</keyword>
<dbReference type="InterPro" id="IPR016024">
    <property type="entry name" value="ARM-type_fold"/>
</dbReference>
<feature type="domain" description="Importin N-terminal" evidence="4">
    <location>
        <begin position="25"/>
        <end position="97"/>
    </location>
</feature>
<keyword evidence="2" id="KW-0813">Transport</keyword>
<evidence type="ECO:0000313" key="5">
    <source>
        <dbReference type="EMBL" id="SCU88580.1"/>
    </source>
</evidence>
<evidence type="ECO:0000256" key="1">
    <source>
        <dbReference type="ARBA" id="ARBA00004123"/>
    </source>
</evidence>
<dbReference type="InterPro" id="IPR011989">
    <property type="entry name" value="ARM-like"/>
</dbReference>
<dbReference type="GO" id="GO:0005829">
    <property type="term" value="C:cytosol"/>
    <property type="evidence" value="ECO:0007669"/>
    <property type="project" value="TreeGrafter"/>
</dbReference>
<dbReference type="InterPro" id="IPR001494">
    <property type="entry name" value="Importin-beta_N"/>
</dbReference>
<dbReference type="OrthoDB" id="760868at2759"/>